<reference evidence="3 4" key="1">
    <citation type="journal article" date="2020" name="Microorganisms">
        <title>Osmotic Adaptation and Compatible Solute Biosynthesis of Phototrophic Bacteria as Revealed from Genome Analyses.</title>
        <authorList>
            <person name="Imhoff J.F."/>
            <person name="Rahn T."/>
            <person name="Kunzel S."/>
            <person name="Keller A."/>
            <person name="Neulinger S.C."/>
        </authorList>
    </citation>
    <scope>NUCLEOTIDE SEQUENCE [LARGE SCALE GENOMIC DNA]</scope>
    <source>
        <strain evidence="3 4">DSM 9895</strain>
    </source>
</reference>
<feature type="region of interest" description="Disordered" evidence="1">
    <location>
        <begin position="660"/>
        <end position="682"/>
    </location>
</feature>
<protein>
    <recommendedName>
        <fullName evidence="2">AsmA domain-containing protein</fullName>
    </recommendedName>
</protein>
<evidence type="ECO:0000313" key="4">
    <source>
        <dbReference type="Proteomes" id="UP001296873"/>
    </source>
</evidence>
<sequence length="682" mass="70109">MKRLKWIFGGLAVAVVAVLVAGYAALAALDLESYRGEIERRAERATGRELTLTGAMSLSMGLSPGVEVSGVSFANADWGSRAQMATVERFEVEVALLPLLTGQLQVSRLVLVKPDILLETGPNGQGNWVLGGTGGQPDAGTGMTRLPDIAGVRIQDATVRYRDKQTGIALDMTVAEASLEAAGERLAVAAEGTYQSVPFELDGTIGALSTLMTGGGRYPLDLEVSAQETTIEVAGALDQSGRDVSPDVEVTARTGSLANLSALSGLPALTLPDVGPARLESRVRGTDAGYRFTGLKAELAGSDLAGGATVDLAGARIRLSANLTSSTLDLRPFTQAAETATGGGAGGQRLFPDTPLPLAALRGLDADVQLKAGVVKLSDDFQVRELRLSANAAGGRLEVKPLQAELADGSADIALVLDAAQSPADVRIDLDVADLDYGRVLRDLKVSDGIDGQVDLRANLTGRGDSPHAIAASLNGGLEIVGGKGRIDNALLDAAGAGLGDLLAVWREQDEDMILNCAFARFGAEAGVLNSRAILADTEAVSFGGTGEIDLGREQLSLRITPEAKQTSLMSLAVPVRLSGPLLDPSIGPDPLGAVKATAFVVGSVINPLVAVGALVVASETQDQNPCVAALAKARQGGTGKVEGDEGGIGGFLNDMGESIDGALGQSGDGGGNRFLDREQNR</sequence>
<accession>A0ABS1DLU2</accession>
<feature type="domain" description="AsmA" evidence="2">
    <location>
        <begin position="348"/>
        <end position="530"/>
    </location>
</feature>
<keyword evidence="4" id="KW-1185">Reference proteome</keyword>
<name>A0ABS1DLU2_9PROT</name>
<comment type="caution">
    <text evidence="3">The sequence shown here is derived from an EMBL/GenBank/DDBJ whole genome shotgun (WGS) entry which is preliminary data.</text>
</comment>
<dbReference type="InterPro" id="IPR007844">
    <property type="entry name" value="AsmA"/>
</dbReference>
<dbReference type="EMBL" id="NRRL01000096">
    <property type="protein sequence ID" value="MBK1670458.1"/>
    <property type="molecule type" value="Genomic_DNA"/>
</dbReference>
<proteinExistence type="predicted"/>
<evidence type="ECO:0000313" key="3">
    <source>
        <dbReference type="EMBL" id="MBK1670458.1"/>
    </source>
</evidence>
<evidence type="ECO:0000256" key="1">
    <source>
        <dbReference type="SAM" id="MobiDB-lite"/>
    </source>
</evidence>
<dbReference type="RefSeq" id="WP_200342820.1">
    <property type="nucleotide sequence ID" value="NZ_NRRL01000096.1"/>
</dbReference>
<gene>
    <name evidence="3" type="ORF">CKO28_20750</name>
</gene>
<organism evidence="3 4">
    <name type="scientific">Rhodovibrio sodomensis</name>
    <dbReference type="NCBI Taxonomy" id="1088"/>
    <lineage>
        <taxon>Bacteria</taxon>
        <taxon>Pseudomonadati</taxon>
        <taxon>Pseudomonadota</taxon>
        <taxon>Alphaproteobacteria</taxon>
        <taxon>Rhodospirillales</taxon>
        <taxon>Rhodovibrionaceae</taxon>
        <taxon>Rhodovibrio</taxon>
    </lineage>
</organism>
<dbReference type="Proteomes" id="UP001296873">
    <property type="component" value="Unassembled WGS sequence"/>
</dbReference>
<feature type="domain" description="AsmA" evidence="2">
    <location>
        <begin position="4"/>
        <end position="184"/>
    </location>
</feature>
<dbReference type="PANTHER" id="PTHR30441:SF4">
    <property type="entry name" value="PROTEIN ASMA"/>
    <property type="match status" value="1"/>
</dbReference>
<dbReference type="Pfam" id="PF05170">
    <property type="entry name" value="AsmA"/>
    <property type="match status" value="2"/>
</dbReference>
<dbReference type="InterPro" id="IPR052894">
    <property type="entry name" value="AsmA-related"/>
</dbReference>
<evidence type="ECO:0000259" key="2">
    <source>
        <dbReference type="Pfam" id="PF05170"/>
    </source>
</evidence>
<dbReference type="PANTHER" id="PTHR30441">
    <property type="entry name" value="DUF748 DOMAIN-CONTAINING PROTEIN"/>
    <property type="match status" value="1"/>
</dbReference>